<gene>
    <name evidence="7" type="ORF">EZH22_20050</name>
</gene>
<dbReference type="PANTHER" id="PTHR30482">
    <property type="entry name" value="HIGH-AFFINITY BRANCHED-CHAIN AMINO ACID TRANSPORT SYSTEM PERMEASE"/>
    <property type="match status" value="1"/>
</dbReference>
<dbReference type="AlphaFoldDB" id="A0A974SIH1"/>
<dbReference type="GO" id="GO:0015658">
    <property type="term" value="F:branched-chain amino acid transmembrane transporter activity"/>
    <property type="evidence" value="ECO:0007669"/>
    <property type="project" value="InterPro"/>
</dbReference>
<keyword evidence="3 6" id="KW-0812">Transmembrane</keyword>
<evidence type="ECO:0000256" key="4">
    <source>
        <dbReference type="ARBA" id="ARBA00022989"/>
    </source>
</evidence>
<dbReference type="InterPro" id="IPR043428">
    <property type="entry name" value="LivM-like"/>
</dbReference>
<accession>A0A974SIH1</accession>
<feature type="transmembrane region" description="Helical" evidence="6">
    <location>
        <begin position="81"/>
        <end position="102"/>
    </location>
</feature>
<evidence type="ECO:0000256" key="2">
    <source>
        <dbReference type="ARBA" id="ARBA00022475"/>
    </source>
</evidence>
<dbReference type="InterPro" id="IPR001851">
    <property type="entry name" value="ABC_transp_permease"/>
</dbReference>
<comment type="subcellular location">
    <subcellularLocation>
        <location evidence="1">Cell membrane</location>
        <topology evidence="1">Multi-pass membrane protein</topology>
    </subcellularLocation>
</comment>
<reference evidence="7 8" key="1">
    <citation type="submission" date="2020-10" db="EMBL/GenBank/DDBJ databases">
        <title>Degradation of 1,4-Dioxane by Xanthobacter sp. YN2, via a Novel Group-2 Soluble Di-Iron Monooxygenase.</title>
        <authorList>
            <person name="Ma F."/>
            <person name="Wang Y."/>
            <person name="Yang J."/>
            <person name="Guo H."/>
            <person name="Su D."/>
            <person name="Yu L."/>
        </authorList>
    </citation>
    <scope>NUCLEOTIDE SEQUENCE [LARGE SCALE GENOMIC DNA]</scope>
    <source>
        <strain evidence="7 8">YN2</strain>
    </source>
</reference>
<organism evidence="7 8">
    <name type="scientific">Xanthobacter dioxanivorans</name>
    <dbReference type="NCBI Taxonomy" id="2528964"/>
    <lineage>
        <taxon>Bacteria</taxon>
        <taxon>Pseudomonadati</taxon>
        <taxon>Pseudomonadota</taxon>
        <taxon>Alphaproteobacteria</taxon>
        <taxon>Hyphomicrobiales</taxon>
        <taxon>Xanthobacteraceae</taxon>
        <taxon>Xanthobacter</taxon>
    </lineage>
</organism>
<feature type="transmembrane region" description="Helical" evidence="6">
    <location>
        <begin position="201"/>
        <end position="225"/>
    </location>
</feature>
<keyword evidence="8" id="KW-1185">Reference proteome</keyword>
<protein>
    <submittedName>
        <fullName evidence="7">Branched-chain amino acid ABC transporter permease</fullName>
    </submittedName>
</protein>
<evidence type="ECO:0000256" key="1">
    <source>
        <dbReference type="ARBA" id="ARBA00004651"/>
    </source>
</evidence>
<sequence length="332" mass="35428">MSRTGLAFLLGLGAAALVPFVLNDFFTNLASQIICYALFAVSLNLIVGFGGMTSLGHAAYFGIAAYAVTWCVTVAGMGQLSAAICALALATATAAVFGVLALRASGLSFLMITLALGQIVWGVAYRWVGLTQGETGMRFPARPQPLGFNIEGARGFYFFSLIIFAVSLYFVWRVVNSPFGAALRGSKEQPRRMRMLGHNVWMIRWVAFIMSGFWAAVAGLLFVYFQKFVSPYVVSLQQSAEVLLMSILGGASTLAGPVVGAVVVTLVKNVASTYVERWNALLGLIFIVAVVFMPNGLVPGFQALWSRMLRPRAAKSAGTPGQGQTPSAEHAS</sequence>
<dbReference type="Pfam" id="PF02653">
    <property type="entry name" value="BPD_transp_2"/>
    <property type="match status" value="1"/>
</dbReference>
<evidence type="ECO:0000256" key="6">
    <source>
        <dbReference type="SAM" id="Phobius"/>
    </source>
</evidence>
<dbReference type="KEGG" id="xdi:EZH22_20050"/>
<dbReference type="PANTHER" id="PTHR30482:SF17">
    <property type="entry name" value="ABC TRANSPORTER ATP-BINDING PROTEIN"/>
    <property type="match status" value="1"/>
</dbReference>
<name>A0A974SIH1_9HYPH</name>
<evidence type="ECO:0000313" key="8">
    <source>
        <dbReference type="Proteomes" id="UP000596427"/>
    </source>
</evidence>
<dbReference type="EMBL" id="CP063362">
    <property type="protein sequence ID" value="QRG05363.1"/>
    <property type="molecule type" value="Genomic_DNA"/>
</dbReference>
<dbReference type="GO" id="GO:0005886">
    <property type="term" value="C:plasma membrane"/>
    <property type="evidence" value="ECO:0007669"/>
    <property type="project" value="UniProtKB-SubCell"/>
</dbReference>
<feature type="transmembrane region" description="Helical" evidence="6">
    <location>
        <begin position="109"/>
        <end position="128"/>
    </location>
</feature>
<keyword evidence="5 6" id="KW-0472">Membrane</keyword>
<evidence type="ECO:0000256" key="3">
    <source>
        <dbReference type="ARBA" id="ARBA00022692"/>
    </source>
</evidence>
<dbReference type="RefSeq" id="WP_203192230.1">
    <property type="nucleotide sequence ID" value="NZ_CP063362.1"/>
</dbReference>
<feature type="transmembrane region" description="Helical" evidence="6">
    <location>
        <begin position="156"/>
        <end position="175"/>
    </location>
</feature>
<keyword evidence="4 6" id="KW-1133">Transmembrane helix</keyword>
<feature type="transmembrane region" description="Helical" evidence="6">
    <location>
        <begin position="279"/>
        <end position="298"/>
    </location>
</feature>
<dbReference type="Proteomes" id="UP000596427">
    <property type="component" value="Chromosome"/>
</dbReference>
<evidence type="ECO:0000256" key="5">
    <source>
        <dbReference type="ARBA" id="ARBA00023136"/>
    </source>
</evidence>
<feature type="transmembrane region" description="Helical" evidence="6">
    <location>
        <begin position="26"/>
        <end position="46"/>
    </location>
</feature>
<feature type="transmembrane region" description="Helical" evidence="6">
    <location>
        <begin position="245"/>
        <end position="267"/>
    </location>
</feature>
<proteinExistence type="predicted"/>
<feature type="transmembrane region" description="Helical" evidence="6">
    <location>
        <begin position="58"/>
        <end position="75"/>
    </location>
</feature>
<evidence type="ECO:0000313" key="7">
    <source>
        <dbReference type="EMBL" id="QRG05363.1"/>
    </source>
</evidence>
<dbReference type="CDD" id="cd06581">
    <property type="entry name" value="TM_PBP1_LivM_like"/>
    <property type="match status" value="1"/>
</dbReference>
<keyword evidence="2" id="KW-1003">Cell membrane</keyword>